<keyword evidence="3" id="KW-1185">Reference proteome</keyword>
<sequence>MSLATPTTEARSTTRRKRLATFIDTFGDIMVQKCSTCVRHKRVCKVHIKSGRCNECNRRNQRCDVRVTQSEFQRLVVQKEKLRKEISAALVLQEEALKAQEKAIEELRIARAREERLRQQMDLIDHRASEAIAVESRAVDELEEEEQMAESALLSSDPTAAGFGLQLSPSTWGAIDGLDDAYWSSVELLSTPFVDPGGIPARVSSS</sequence>
<name>A0AAN6GZ70_9PEZI</name>
<feature type="coiled-coil region" evidence="1">
    <location>
        <begin position="90"/>
        <end position="152"/>
    </location>
</feature>
<dbReference type="Proteomes" id="UP001175353">
    <property type="component" value="Unassembled WGS sequence"/>
</dbReference>
<evidence type="ECO:0000256" key="1">
    <source>
        <dbReference type="SAM" id="Coils"/>
    </source>
</evidence>
<dbReference type="AlphaFoldDB" id="A0AAN6GZ70"/>
<evidence type="ECO:0000313" key="2">
    <source>
        <dbReference type="EMBL" id="KAK0950698.1"/>
    </source>
</evidence>
<keyword evidence="1" id="KW-0175">Coiled coil</keyword>
<comment type="caution">
    <text evidence="2">The sequence shown here is derived from an EMBL/GenBank/DDBJ whole genome shotgun (WGS) entry which is preliminary data.</text>
</comment>
<gene>
    <name evidence="2" type="ORF">LTR91_025473</name>
</gene>
<evidence type="ECO:0000313" key="3">
    <source>
        <dbReference type="Proteomes" id="UP001175353"/>
    </source>
</evidence>
<reference evidence="2" key="1">
    <citation type="submission" date="2023-06" db="EMBL/GenBank/DDBJ databases">
        <title>Black Yeasts Isolated from many extreme environments.</title>
        <authorList>
            <person name="Coleine C."/>
            <person name="Stajich J.E."/>
            <person name="Selbmann L."/>
        </authorList>
    </citation>
    <scope>NUCLEOTIDE SEQUENCE</scope>
    <source>
        <strain evidence="2">CCFEE 5200</strain>
    </source>
</reference>
<accession>A0AAN6GZ70</accession>
<dbReference type="EMBL" id="JAUJLE010000788">
    <property type="protein sequence ID" value="KAK0950698.1"/>
    <property type="molecule type" value="Genomic_DNA"/>
</dbReference>
<proteinExistence type="predicted"/>
<protein>
    <submittedName>
        <fullName evidence="2">Uncharacterized protein</fullName>
    </submittedName>
</protein>
<organism evidence="2 3">
    <name type="scientific">Friedmanniomyces endolithicus</name>
    <dbReference type="NCBI Taxonomy" id="329885"/>
    <lineage>
        <taxon>Eukaryota</taxon>
        <taxon>Fungi</taxon>
        <taxon>Dikarya</taxon>
        <taxon>Ascomycota</taxon>
        <taxon>Pezizomycotina</taxon>
        <taxon>Dothideomycetes</taxon>
        <taxon>Dothideomycetidae</taxon>
        <taxon>Mycosphaerellales</taxon>
        <taxon>Teratosphaeriaceae</taxon>
        <taxon>Friedmanniomyces</taxon>
    </lineage>
</organism>